<dbReference type="InterPro" id="IPR006740">
    <property type="entry name" value="DUF604"/>
</dbReference>
<dbReference type="OrthoDB" id="414175at2759"/>
<evidence type="ECO:0000313" key="2">
    <source>
        <dbReference type="EMBL" id="KAE8394190.1"/>
    </source>
</evidence>
<feature type="transmembrane region" description="Helical" evidence="1">
    <location>
        <begin position="14"/>
        <end position="34"/>
    </location>
</feature>
<reference evidence="2" key="1">
    <citation type="submission" date="2019-04" db="EMBL/GenBank/DDBJ databases">
        <title>Friends and foes A comparative genomics studyof 23 Aspergillus species from section Flavi.</title>
        <authorList>
            <consortium name="DOE Joint Genome Institute"/>
            <person name="Kjaerbolling I."/>
            <person name="Vesth T."/>
            <person name="Frisvad J.C."/>
            <person name="Nybo J.L."/>
            <person name="Theobald S."/>
            <person name="Kildgaard S."/>
            <person name="Isbrandt T."/>
            <person name="Kuo A."/>
            <person name="Sato A."/>
            <person name="Lyhne E.K."/>
            <person name="Kogle M.E."/>
            <person name="Wiebenga A."/>
            <person name="Kun R.S."/>
            <person name="Lubbers R.J."/>
            <person name="Makela M.R."/>
            <person name="Barry K."/>
            <person name="Chovatia M."/>
            <person name="Clum A."/>
            <person name="Daum C."/>
            <person name="Haridas S."/>
            <person name="He G."/>
            <person name="LaButti K."/>
            <person name="Lipzen A."/>
            <person name="Mondo S."/>
            <person name="Riley R."/>
            <person name="Salamov A."/>
            <person name="Simmons B.A."/>
            <person name="Magnuson J.K."/>
            <person name="Henrissat B."/>
            <person name="Mortensen U.H."/>
            <person name="Larsen T.O."/>
            <person name="Devries R.P."/>
            <person name="Grigoriev I.V."/>
            <person name="Machida M."/>
            <person name="Baker S.E."/>
            <person name="Andersen M.R."/>
        </authorList>
    </citation>
    <scope>NUCLEOTIDE SEQUENCE [LARGE SCALE GENOMIC DNA]</scope>
    <source>
        <strain evidence="2">IBT 14317</strain>
    </source>
</reference>
<proteinExistence type="predicted"/>
<keyword evidence="1" id="KW-0472">Membrane</keyword>
<dbReference type="Proteomes" id="UP000326877">
    <property type="component" value="Unassembled WGS sequence"/>
</dbReference>
<sequence length="477" mass="54200">MPHHHLLQWRQSTALRLIAIPTAILFVYAAFFFYSRHSDVDINPIPNAGLPPSNSSSCHIDLDLLRTYASNSSAEYARLEIAVVRTENFTGFSDTLDVPVPTYQTVQLDTEDHTKPLPEERCSTSVTIHAPVAAPRVNASHMIFGVATSVERLYDSLDAFAHWAGGTNAHIVAVVDDESSAKQSKKRAKELDIRLTVIQNSEELLDRYFSLIRILLERKDELTQWIVLIDDDTFFPSMRNLVQRLATYDPTEPQYIGALTEDISQMYYGSHMAYGGAGIFLSIPLVQQLDAVFEYCYDFKHSGDRMIARCIYDHTTTKLTWERGLHQLDLRGDASGFYESGRPLPLSLHHWKSWFHADMVALSKVAAICGEDCLLRRWNLPGGKDDWYLINGFSVIKYSVPLSDPIAMEQTWDNSKYKGPDPFAYSLGPLRKKDENKFSLRLKGAIQETDRVRQIYVHESASDRKPQVLEVVWKVAH</sequence>
<evidence type="ECO:0008006" key="3">
    <source>
        <dbReference type="Google" id="ProtNLM"/>
    </source>
</evidence>
<dbReference type="EMBL" id="ML735225">
    <property type="protein sequence ID" value="KAE8394190.1"/>
    <property type="molecule type" value="Genomic_DNA"/>
</dbReference>
<evidence type="ECO:0000256" key="1">
    <source>
        <dbReference type="SAM" id="Phobius"/>
    </source>
</evidence>
<name>A0A5N7CJ04_PETAA</name>
<dbReference type="Pfam" id="PF04646">
    <property type="entry name" value="DUF604"/>
    <property type="match status" value="1"/>
</dbReference>
<gene>
    <name evidence="2" type="ORF">BDV23DRAFT_169778</name>
</gene>
<keyword evidence="1" id="KW-1133">Transmembrane helix</keyword>
<dbReference type="PANTHER" id="PTHR10811">
    <property type="entry name" value="FRINGE-RELATED"/>
    <property type="match status" value="1"/>
</dbReference>
<accession>A0A5N7CJ04</accession>
<dbReference type="Gene3D" id="3.90.550.50">
    <property type="match status" value="1"/>
</dbReference>
<organism evidence="2">
    <name type="scientific">Petromyces alliaceus</name>
    <name type="common">Aspergillus alliaceus</name>
    <dbReference type="NCBI Taxonomy" id="209559"/>
    <lineage>
        <taxon>Eukaryota</taxon>
        <taxon>Fungi</taxon>
        <taxon>Dikarya</taxon>
        <taxon>Ascomycota</taxon>
        <taxon>Pezizomycotina</taxon>
        <taxon>Eurotiomycetes</taxon>
        <taxon>Eurotiomycetidae</taxon>
        <taxon>Eurotiales</taxon>
        <taxon>Aspergillaceae</taxon>
        <taxon>Aspergillus</taxon>
        <taxon>Aspergillus subgen. Circumdati</taxon>
    </lineage>
</organism>
<keyword evidence="1" id="KW-0812">Transmembrane</keyword>
<dbReference type="AlphaFoldDB" id="A0A5N7CJ04"/>
<protein>
    <recommendedName>
        <fullName evidence="3">Glycosyltransferase family 31 protein</fullName>
    </recommendedName>
</protein>